<proteinExistence type="predicted"/>
<evidence type="ECO:0000313" key="2">
    <source>
        <dbReference type="Proteomes" id="UP001054252"/>
    </source>
</evidence>
<protein>
    <submittedName>
        <fullName evidence="1">Uncharacterized protein</fullName>
    </submittedName>
</protein>
<reference evidence="1 2" key="1">
    <citation type="journal article" date="2021" name="Commun. Biol.">
        <title>The genome of Shorea leprosula (Dipterocarpaceae) highlights the ecological relevance of drought in aseasonal tropical rainforests.</title>
        <authorList>
            <person name="Ng K.K.S."/>
            <person name="Kobayashi M.J."/>
            <person name="Fawcett J.A."/>
            <person name="Hatakeyama M."/>
            <person name="Paape T."/>
            <person name="Ng C.H."/>
            <person name="Ang C.C."/>
            <person name="Tnah L.H."/>
            <person name="Lee C.T."/>
            <person name="Nishiyama T."/>
            <person name="Sese J."/>
            <person name="O'Brien M.J."/>
            <person name="Copetti D."/>
            <person name="Mohd Noor M.I."/>
            <person name="Ong R.C."/>
            <person name="Putra M."/>
            <person name="Sireger I.Z."/>
            <person name="Indrioko S."/>
            <person name="Kosugi Y."/>
            <person name="Izuno A."/>
            <person name="Isagi Y."/>
            <person name="Lee S.L."/>
            <person name="Shimizu K.K."/>
        </authorList>
    </citation>
    <scope>NUCLEOTIDE SEQUENCE [LARGE SCALE GENOMIC DNA]</scope>
    <source>
        <strain evidence="1">214</strain>
    </source>
</reference>
<evidence type="ECO:0000313" key="1">
    <source>
        <dbReference type="EMBL" id="GKV04195.1"/>
    </source>
</evidence>
<dbReference type="Proteomes" id="UP001054252">
    <property type="component" value="Unassembled WGS sequence"/>
</dbReference>
<accession>A0AAV5IUM1</accession>
<keyword evidence="2" id="KW-1185">Reference proteome</keyword>
<gene>
    <name evidence="1" type="ORF">SLEP1_g16389</name>
</gene>
<dbReference type="AlphaFoldDB" id="A0AAV5IUM1"/>
<comment type="caution">
    <text evidence="1">The sequence shown here is derived from an EMBL/GenBank/DDBJ whole genome shotgun (WGS) entry which is preliminary data.</text>
</comment>
<organism evidence="1 2">
    <name type="scientific">Rubroshorea leprosula</name>
    <dbReference type="NCBI Taxonomy" id="152421"/>
    <lineage>
        <taxon>Eukaryota</taxon>
        <taxon>Viridiplantae</taxon>
        <taxon>Streptophyta</taxon>
        <taxon>Embryophyta</taxon>
        <taxon>Tracheophyta</taxon>
        <taxon>Spermatophyta</taxon>
        <taxon>Magnoliopsida</taxon>
        <taxon>eudicotyledons</taxon>
        <taxon>Gunneridae</taxon>
        <taxon>Pentapetalae</taxon>
        <taxon>rosids</taxon>
        <taxon>malvids</taxon>
        <taxon>Malvales</taxon>
        <taxon>Dipterocarpaceae</taxon>
        <taxon>Rubroshorea</taxon>
    </lineage>
</organism>
<dbReference type="EMBL" id="BPVZ01000021">
    <property type="protein sequence ID" value="GKV04195.1"/>
    <property type="molecule type" value="Genomic_DNA"/>
</dbReference>
<sequence length="81" mass="9380">MASKRERSLSPSSAMELSRLRFLGFATSMVFRAEIEPPDPAFYKEFQRSKEHPTTLHSPTTLFLLKHCFSRFLTPLPFMSI</sequence>
<name>A0AAV5IUM1_9ROSI</name>